<dbReference type="PANTHER" id="PTHR20921">
    <property type="entry name" value="TRANSMEMBRANE PROTEIN 222"/>
    <property type="match status" value="1"/>
</dbReference>
<dbReference type="PANTHER" id="PTHR20921:SF0">
    <property type="entry name" value="TRANSMEMBRANE PROTEIN 222"/>
    <property type="match status" value="1"/>
</dbReference>
<evidence type="ECO:0000313" key="2">
    <source>
        <dbReference type="Proteomes" id="UP000694565"/>
    </source>
</evidence>
<accession>A0A8C2Z4M6</accession>
<name>A0A8C2Z4M6_CYCLU</name>
<reference evidence="1" key="2">
    <citation type="submission" date="2025-09" db="UniProtKB">
        <authorList>
            <consortium name="Ensembl"/>
        </authorList>
    </citation>
    <scope>IDENTIFICATION</scope>
</reference>
<gene>
    <name evidence="1" type="primary">LOC117745881</name>
</gene>
<dbReference type="Proteomes" id="UP000694565">
    <property type="component" value="Unplaced"/>
</dbReference>
<keyword evidence="2" id="KW-1185">Reference proteome</keyword>
<dbReference type="GeneTree" id="ENSGT00390000007371"/>
<dbReference type="InterPro" id="IPR008496">
    <property type="entry name" value="TMEM222/RTE1"/>
</dbReference>
<organism evidence="1 2">
    <name type="scientific">Cyclopterus lumpus</name>
    <name type="common">Lumpsucker</name>
    <dbReference type="NCBI Taxonomy" id="8103"/>
    <lineage>
        <taxon>Eukaryota</taxon>
        <taxon>Metazoa</taxon>
        <taxon>Chordata</taxon>
        <taxon>Craniata</taxon>
        <taxon>Vertebrata</taxon>
        <taxon>Euteleostomi</taxon>
        <taxon>Actinopterygii</taxon>
        <taxon>Neopterygii</taxon>
        <taxon>Teleostei</taxon>
        <taxon>Neoteleostei</taxon>
        <taxon>Acanthomorphata</taxon>
        <taxon>Eupercaria</taxon>
        <taxon>Perciformes</taxon>
        <taxon>Cottioidei</taxon>
        <taxon>Cottales</taxon>
        <taxon>Cyclopteridae</taxon>
        <taxon>Cyclopterus</taxon>
    </lineage>
</organism>
<evidence type="ECO:0000313" key="1">
    <source>
        <dbReference type="Ensembl" id="ENSCLMP00005019362.1"/>
    </source>
</evidence>
<dbReference type="Ensembl" id="ENSCLMT00005020382.1">
    <property type="protein sequence ID" value="ENSCLMP00005019362.1"/>
    <property type="gene ID" value="ENSCLMG00005009686.1"/>
</dbReference>
<protein>
    <submittedName>
        <fullName evidence="1">Transmembrane protein 222a</fullName>
    </submittedName>
</protein>
<dbReference type="AlphaFoldDB" id="A0A8C2Z4M6"/>
<dbReference type="Pfam" id="PF05608">
    <property type="entry name" value="RTE1"/>
    <property type="match status" value="1"/>
</dbReference>
<reference evidence="1" key="1">
    <citation type="submission" date="2025-08" db="UniProtKB">
        <authorList>
            <consortium name="Ensembl"/>
        </authorList>
    </citation>
    <scope>IDENTIFICATION</scope>
</reference>
<proteinExistence type="predicted"/>
<sequence length="76" mass="8133">ASAPPGAGSADNKNSRYPYCIVWTPIPILSWVLPFIGHMGICTSSGIIRDFAGSYFVSDACRCGQKQPAFEPPTNV</sequence>